<dbReference type="Proteomes" id="UP000187429">
    <property type="component" value="Unassembled WGS sequence"/>
</dbReference>
<evidence type="ECO:0000256" key="4">
    <source>
        <dbReference type="SAM" id="MobiDB-lite"/>
    </source>
</evidence>
<feature type="domain" description="Zinc finger PHD-type" evidence="5">
    <location>
        <begin position="199"/>
        <end position="246"/>
    </location>
</feature>
<feature type="compositionally biased region" description="Basic residues" evidence="4">
    <location>
        <begin position="292"/>
        <end position="310"/>
    </location>
</feature>
<keyword evidence="7" id="KW-1185">Reference proteome</keyword>
<proteinExistence type="predicted"/>
<dbReference type="PROSITE" id="PS01359">
    <property type="entry name" value="ZF_PHD_1"/>
    <property type="match status" value="1"/>
</dbReference>
<feature type="compositionally biased region" description="Polar residues" evidence="4">
    <location>
        <begin position="1"/>
        <end position="13"/>
    </location>
</feature>
<organism evidence="6 7">
    <name type="scientific">Smittium culicis</name>
    <dbReference type="NCBI Taxonomy" id="133412"/>
    <lineage>
        <taxon>Eukaryota</taxon>
        <taxon>Fungi</taxon>
        <taxon>Fungi incertae sedis</taxon>
        <taxon>Zoopagomycota</taxon>
        <taxon>Kickxellomycotina</taxon>
        <taxon>Harpellomycetes</taxon>
        <taxon>Harpellales</taxon>
        <taxon>Legeriomycetaceae</taxon>
        <taxon>Smittium</taxon>
    </lineage>
</organism>
<feature type="region of interest" description="Disordered" evidence="4">
    <location>
        <begin position="1775"/>
        <end position="1796"/>
    </location>
</feature>
<evidence type="ECO:0000256" key="2">
    <source>
        <dbReference type="ARBA" id="ARBA00022771"/>
    </source>
</evidence>
<name>A0A1R1XYY2_9FUNG</name>
<evidence type="ECO:0000259" key="5">
    <source>
        <dbReference type="SMART" id="SM00249"/>
    </source>
</evidence>
<dbReference type="OrthoDB" id="436852at2759"/>
<evidence type="ECO:0000313" key="7">
    <source>
        <dbReference type="Proteomes" id="UP000187429"/>
    </source>
</evidence>
<feature type="region of interest" description="Disordered" evidence="4">
    <location>
        <begin position="1070"/>
        <end position="1095"/>
    </location>
</feature>
<feature type="region of interest" description="Disordered" evidence="4">
    <location>
        <begin position="1"/>
        <end position="29"/>
    </location>
</feature>
<feature type="region of interest" description="Disordered" evidence="4">
    <location>
        <begin position="691"/>
        <end position="778"/>
    </location>
</feature>
<protein>
    <recommendedName>
        <fullName evidence="5">Zinc finger PHD-type domain-containing protein</fullName>
    </recommendedName>
</protein>
<dbReference type="SMART" id="SM00249">
    <property type="entry name" value="PHD"/>
    <property type="match status" value="1"/>
</dbReference>
<evidence type="ECO:0000313" key="6">
    <source>
        <dbReference type="EMBL" id="OMJ19870.1"/>
    </source>
</evidence>
<dbReference type="CDD" id="cd15489">
    <property type="entry name" value="PHD_SF"/>
    <property type="match status" value="1"/>
</dbReference>
<keyword evidence="2" id="KW-0863">Zinc-finger</keyword>
<feature type="compositionally biased region" description="Low complexity" evidence="4">
    <location>
        <begin position="1824"/>
        <end position="1839"/>
    </location>
</feature>
<dbReference type="InterPro" id="IPR019786">
    <property type="entry name" value="Zinc_finger_PHD-type_CS"/>
</dbReference>
<reference evidence="7" key="1">
    <citation type="submission" date="2017-01" db="EMBL/GenBank/DDBJ databases">
        <authorList>
            <person name="Wang Y."/>
            <person name="White M."/>
            <person name="Kvist S."/>
            <person name="Moncalvo J.-M."/>
        </authorList>
    </citation>
    <scope>NUCLEOTIDE SEQUENCE [LARGE SCALE GENOMIC DNA]</scope>
    <source>
        <strain evidence="7">ID-206-W2</strain>
    </source>
</reference>
<feature type="compositionally biased region" description="Low complexity" evidence="4">
    <location>
        <begin position="1083"/>
        <end position="1095"/>
    </location>
</feature>
<feature type="region of interest" description="Disordered" evidence="4">
    <location>
        <begin position="1108"/>
        <end position="1130"/>
    </location>
</feature>
<dbReference type="InterPro" id="IPR001965">
    <property type="entry name" value="Znf_PHD"/>
</dbReference>
<dbReference type="GO" id="GO:0008270">
    <property type="term" value="F:zinc ion binding"/>
    <property type="evidence" value="ECO:0007669"/>
    <property type="project" value="UniProtKB-KW"/>
</dbReference>
<comment type="caution">
    <text evidence="6">The sequence shown here is derived from an EMBL/GenBank/DDBJ whole genome shotgun (WGS) entry which is preliminary data.</text>
</comment>
<feature type="compositionally biased region" description="Low complexity" evidence="4">
    <location>
        <begin position="757"/>
        <end position="767"/>
    </location>
</feature>
<feature type="region of interest" description="Disordered" evidence="4">
    <location>
        <begin position="1820"/>
        <end position="1840"/>
    </location>
</feature>
<gene>
    <name evidence="6" type="ORF">AYI69_g6449</name>
</gene>
<evidence type="ECO:0000256" key="3">
    <source>
        <dbReference type="ARBA" id="ARBA00022833"/>
    </source>
</evidence>
<sequence>MKPPSNNKYNTLFNNSYNSKHSKKSNLSKNLSLSNLLSRRRRRASFGRRRSKTNSVFGRYYKNSSISAKKFSSASNQNPFPFKVINPDQIPFNSVTVEISNQGYINYPLQIENPAVIPAPKTPSKNILNINKMNNNVWDYQYSSSLSISEDDEPIISPEYMLQLKMQLELDNKSKSQKSKSKKIALSQQKNPQKSRNIFCQLCGNFANLSSSINCSECNDPFHENCVGVSHEMLGEYGLFSCQTCVLQYPRRFRSPGTFLMDGKKISNVPISKSRNVKKPAQTFISNNKSQKPPKKSSKFSKKNQSKSKRITPGSWVSETIFENEQEILLNNQKSIEESDVDIDLCPVCDQDCTCNSIPQTKILTNDSSNPNIPESPIIIDEHSLEFIKHASSKVPKVETLVVDLENLEVSKSNFSPLNLLGSNSLSTSSNLINNDISTNLNTFENVSCDSFISTNSNNDSCIPSNKLSENISTSSNPLAEQIEVIQSPVENYYEAHLFGTDKFIPNNESNHELPKLSTCENGLESPAISYNSNLHSEQLHSYEIKPDISNSQNKLINSDIFDYENSKSHYTSFTSSPGNSLTTEFKSNMLLSNENSLNSKPDFLEEKDLNSTLPVLNKSEGLQHSMLDSTASKKPMAPYNSVSPKSLNKFSDSLSSDIEISIDDDFEEITFSSRPIDYYSTSFDKFSFITKNHKQAKKPTKRRGRPKKNSPKSAVEPNASKNTLFSNLKVGFSDSSSSEKMKSSRTSIRPRKPNKPKNISKNNTSSLPLQKESSNININSRLNTAENKINEKISLPEEDEDEIINITDISTDSEYTGFEISTFLQSKSDPKTEDNVDINVDFSSISSNFEDDSDIKNEEEIYLVRDEIFGFTSEESELDKTRTRLNKKNRIKKRKKSKNIKSKKFTIADKNLSQLNAFSDSDLNDEEDNKISNNSQSSKVKDEVFFMAVRHHDFGYEISGYSNSEEDVSTLETGSDNPDEIMFSENEDSDNLSESDALNSENSNSYEDVSEDEVLTFRKPNSNDNLQKYDQGCDDSDREDALLQMHLEQLRAVQDVCYTQDGISNFDDSESLSNFQFDDSESSSGENDGFSSDFNRSITFENQAHLSPIMEDSTNSKKENNTPQFTHSSPILHSKKMYFDSFVKKSPIFKCNSDPEFFNYPSSSESNYESLSDYSDERFDVHEIDSINSDDLSDMSMSYKKGLGIAANIALWDDMSMDDASLALGLAMSLEKNNPTSKISIVESSSNKPLITPATNETGEQDDPIDGMVSVNLASNEKTMIPKAWSLPIDSNKNNQCLDLAKKANGFFPDQNDAVDHECILDKLHDKKIPKWVSDLMESGTHDFTDKDLDSELQKYFIGGAGEQNPVDLSEKPDLFFESYEEFDISGPKIIQNDQVLSAKNQITTSPKSKSAELYDYRTAFNKNGYDMSMNSSDSHLANSSEMNSIFNEDISHRFDEDSINVYTHPILNLSANLKNEHKLLQYSGMSKDPSVLKDSHIYKNSTKIDEFSNQETFSIEPNSGSSVNDIGSSMTLPAHHNGFNSVILNSNETRKNDWHTSMGNFIDSNSPSFSKEASSPKNPKTYNYSLSNTINTFLDFGNDEIVTNSEVAKYPKKIDPDFEMANSEFKTIDEINQQNVATTPLELKNSDISRSDLQADSELGLSRFDKIPVNVFRRSRYLAASNKNANINLNETIGLSLLVSGDSNRSITLNSIPTRSVDNRKNSIISLVHPKKIERPEELKKTGPLFNLYNKNLLGSAAKKRKILETIFLTPDSTSTQKSSNLEDENCKASTKSKKPLLTTTSASVQGLFRNKRLKSSDFKDYSSSSKSSSMSKSKSYGQLKQKISYDVSVPSIRNEMNKSSHIHNNNPSNDLISPWKDTFGDQKSFDFGFNIDNVLGLNFDEPEFEFFLGNDKIVDETITPPNSPFEDY</sequence>
<dbReference type="InterPro" id="IPR013083">
    <property type="entry name" value="Znf_RING/FYVE/PHD"/>
</dbReference>
<dbReference type="EMBL" id="LSSM01002896">
    <property type="protein sequence ID" value="OMJ19870.1"/>
    <property type="molecule type" value="Genomic_DNA"/>
</dbReference>
<keyword evidence="3" id="KW-0862">Zinc</keyword>
<feature type="region of interest" description="Disordered" evidence="4">
    <location>
        <begin position="277"/>
        <end position="312"/>
    </location>
</feature>
<dbReference type="InterPro" id="IPR011011">
    <property type="entry name" value="Znf_FYVE_PHD"/>
</dbReference>
<keyword evidence="1" id="KW-0479">Metal-binding</keyword>
<dbReference type="Gene3D" id="3.30.40.10">
    <property type="entry name" value="Zinc/RING finger domain, C3HC4 (zinc finger)"/>
    <property type="match status" value="1"/>
</dbReference>
<accession>A0A1R1XYY2</accession>
<feature type="compositionally biased region" description="Polar residues" evidence="4">
    <location>
        <begin position="768"/>
        <end position="778"/>
    </location>
</feature>
<feature type="compositionally biased region" description="Basic residues" evidence="4">
    <location>
        <begin position="692"/>
        <end position="711"/>
    </location>
</feature>
<evidence type="ECO:0000256" key="1">
    <source>
        <dbReference type="ARBA" id="ARBA00022723"/>
    </source>
</evidence>
<dbReference type="SUPFAM" id="SSF57903">
    <property type="entry name" value="FYVE/PHD zinc finger"/>
    <property type="match status" value="1"/>
</dbReference>
<feature type="region of interest" description="Disordered" evidence="4">
    <location>
        <begin position="960"/>
        <end position="1013"/>
    </location>
</feature>